<dbReference type="PANTHER" id="PTHR12714">
    <property type="entry name" value="PROTEIN-S ISOPRENYLCYSTEINE O-METHYLTRANSFERASE"/>
    <property type="match status" value="1"/>
</dbReference>
<dbReference type="GO" id="GO:0032259">
    <property type="term" value="P:methylation"/>
    <property type="evidence" value="ECO:0007669"/>
    <property type="project" value="UniProtKB-KW"/>
</dbReference>
<feature type="transmembrane region" description="Helical" evidence="5">
    <location>
        <begin position="167"/>
        <end position="185"/>
    </location>
</feature>
<evidence type="ECO:0000256" key="2">
    <source>
        <dbReference type="ARBA" id="ARBA00022692"/>
    </source>
</evidence>
<dbReference type="GO" id="GO:0005789">
    <property type="term" value="C:endoplasmic reticulum membrane"/>
    <property type="evidence" value="ECO:0007669"/>
    <property type="project" value="UniProtKB-SubCell"/>
</dbReference>
<dbReference type="InParanoid" id="J4GNE5"/>
<dbReference type="Pfam" id="PF04140">
    <property type="entry name" value="ICMT"/>
    <property type="match status" value="1"/>
</dbReference>
<dbReference type="EMBL" id="HE797024">
    <property type="protein sequence ID" value="CCM01250.1"/>
    <property type="molecule type" value="Genomic_DNA"/>
</dbReference>
<feature type="transmembrane region" description="Helical" evidence="5">
    <location>
        <begin position="246"/>
        <end position="263"/>
    </location>
</feature>
<evidence type="ECO:0000256" key="1">
    <source>
        <dbReference type="ARBA" id="ARBA00004141"/>
    </source>
</evidence>
<keyword evidence="3 5" id="KW-1133">Transmembrane helix</keyword>
<keyword evidence="5" id="KW-0489">Methyltransferase</keyword>
<feature type="transmembrane region" description="Helical" evidence="5">
    <location>
        <begin position="12"/>
        <end position="34"/>
    </location>
</feature>
<feature type="transmembrane region" description="Helical" evidence="5">
    <location>
        <begin position="72"/>
        <end position="102"/>
    </location>
</feature>
<comment type="similarity">
    <text evidence="5">Belongs to the class VI-like SAM-binding methyltransferase superfamily. Isoprenylcysteine carboxyl methyltransferase family.</text>
</comment>
<organism evidence="6 7">
    <name type="scientific">Fibroporia radiculosa</name>
    <dbReference type="NCBI Taxonomy" id="599839"/>
    <lineage>
        <taxon>Eukaryota</taxon>
        <taxon>Fungi</taxon>
        <taxon>Dikarya</taxon>
        <taxon>Basidiomycota</taxon>
        <taxon>Agaricomycotina</taxon>
        <taxon>Agaricomycetes</taxon>
        <taxon>Polyporales</taxon>
        <taxon>Fibroporiaceae</taxon>
        <taxon>Fibroporia</taxon>
    </lineage>
</organism>
<evidence type="ECO:0000256" key="3">
    <source>
        <dbReference type="ARBA" id="ARBA00022989"/>
    </source>
</evidence>
<sequence>MPSPLHSVLDPTAAGALCKLALLLVTGVSVHVSLSPPNPPPPPKHLVAQRTLFERCVRWVTFCSKMMVWVEIVLDMLATTVLCFPSFPLASLISSILLPAYISPSHAHSLLTPSPLLALGALSTFLGSILRVACFRALGPFFTFELAIAPTHALVTTGPYARVRHPSYAGIYLTLIGGTAVGLARGAWLRECALGLGAGVGSCAAALLAQAGTLSNPSGQLAASIPPGIVTGCRSALTVGMLPRMALAWLVLGFWSAKVVYALRSTHRRLAAEDVALHRAFGQEWEDYAERVPWKLVPGIF</sequence>
<keyword evidence="4 5" id="KW-0472">Membrane</keyword>
<evidence type="ECO:0000256" key="4">
    <source>
        <dbReference type="ARBA" id="ARBA00023136"/>
    </source>
</evidence>
<gene>
    <name evidence="6" type="ORF">FIBRA_03299</name>
</gene>
<reference evidence="6 7" key="1">
    <citation type="journal article" date="2012" name="Appl. Environ. Microbiol.">
        <title>Short-read sequencing for genomic analysis of the brown rot fungus Fibroporia radiculosa.</title>
        <authorList>
            <person name="Tang J.D."/>
            <person name="Perkins A.D."/>
            <person name="Sonstegard T.S."/>
            <person name="Schroeder S.G."/>
            <person name="Burgess S.C."/>
            <person name="Diehl S.V."/>
        </authorList>
    </citation>
    <scope>NUCLEOTIDE SEQUENCE [LARGE SCALE GENOMIC DNA]</scope>
    <source>
        <strain evidence="6 7">TFFH 294</strain>
    </source>
</reference>
<dbReference type="Gene3D" id="1.20.120.1630">
    <property type="match status" value="1"/>
</dbReference>
<keyword evidence="5" id="KW-0256">Endoplasmic reticulum</keyword>
<dbReference type="PANTHER" id="PTHR12714:SF9">
    <property type="entry name" value="PROTEIN-S-ISOPRENYLCYSTEINE O-METHYLTRANSFERASE"/>
    <property type="match status" value="1"/>
</dbReference>
<feature type="transmembrane region" description="Helical" evidence="5">
    <location>
        <begin position="192"/>
        <end position="211"/>
    </location>
</feature>
<dbReference type="Proteomes" id="UP000006352">
    <property type="component" value="Unassembled WGS sequence"/>
</dbReference>
<keyword evidence="7" id="KW-1185">Reference proteome</keyword>
<dbReference type="HOGENOM" id="CLU_065200_6_0_1"/>
<dbReference type="OrthoDB" id="422086at2759"/>
<dbReference type="RefSeq" id="XP_012180533.1">
    <property type="nucleotide sequence ID" value="XM_012325143.1"/>
</dbReference>
<evidence type="ECO:0000256" key="5">
    <source>
        <dbReference type="RuleBase" id="RU362022"/>
    </source>
</evidence>
<comment type="subcellular location">
    <subcellularLocation>
        <location evidence="5">Endoplasmic reticulum membrane</location>
        <topology evidence="5">Multi-pass membrane protein</topology>
    </subcellularLocation>
    <subcellularLocation>
        <location evidence="1">Membrane</location>
        <topology evidence="1">Multi-pass membrane protein</topology>
    </subcellularLocation>
</comment>
<dbReference type="GeneID" id="24096161"/>
<dbReference type="GO" id="GO:0004671">
    <property type="term" value="F:protein C-terminal S-isoprenylcysteine carboxyl O-methyltransferase activity"/>
    <property type="evidence" value="ECO:0007669"/>
    <property type="project" value="UniProtKB-EC"/>
</dbReference>
<dbReference type="AlphaFoldDB" id="J4GNE5"/>
<keyword evidence="5" id="KW-0949">S-adenosyl-L-methionine</keyword>
<evidence type="ECO:0000313" key="7">
    <source>
        <dbReference type="Proteomes" id="UP000006352"/>
    </source>
</evidence>
<name>J4GNE5_9APHY</name>
<proteinExistence type="inferred from homology"/>
<keyword evidence="5" id="KW-0808">Transferase</keyword>
<dbReference type="EC" id="2.1.1.100" evidence="5"/>
<accession>J4GNE5</accession>
<protein>
    <recommendedName>
        <fullName evidence="5">Protein-S-isoprenylcysteine O-methyltransferase</fullName>
        <ecNumber evidence="5">2.1.1.100</ecNumber>
    </recommendedName>
</protein>
<keyword evidence="2 5" id="KW-0812">Transmembrane</keyword>
<comment type="catalytic activity">
    <reaction evidence="5">
        <text>[protein]-C-terminal S-[(2E,6E)-farnesyl]-L-cysteine + S-adenosyl-L-methionine = [protein]-C-terminal S-[(2E,6E)-farnesyl]-L-cysteine methyl ester + S-adenosyl-L-homocysteine</text>
        <dbReference type="Rhea" id="RHEA:21672"/>
        <dbReference type="Rhea" id="RHEA-COMP:12125"/>
        <dbReference type="Rhea" id="RHEA-COMP:12126"/>
        <dbReference type="ChEBI" id="CHEBI:57856"/>
        <dbReference type="ChEBI" id="CHEBI:59789"/>
        <dbReference type="ChEBI" id="CHEBI:90510"/>
        <dbReference type="ChEBI" id="CHEBI:90511"/>
        <dbReference type="EC" id="2.1.1.100"/>
    </reaction>
</comment>
<feature type="transmembrane region" description="Helical" evidence="5">
    <location>
        <begin position="114"/>
        <end position="134"/>
    </location>
</feature>
<dbReference type="InterPro" id="IPR007269">
    <property type="entry name" value="ICMT_MeTrfase"/>
</dbReference>
<evidence type="ECO:0000313" key="6">
    <source>
        <dbReference type="EMBL" id="CCM01250.1"/>
    </source>
</evidence>